<dbReference type="Proteomes" id="UP000320876">
    <property type="component" value="Unassembled WGS sequence"/>
</dbReference>
<keyword evidence="5" id="KW-1185">Reference proteome</keyword>
<dbReference type="Pfam" id="PF00326">
    <property type="entry name" value="Peptidase_S9"/>
    <property type="match status" value="1"/>
</dbReference>
<dbReference type="AlphaFoldDB" id="A0A542DFD1"/>
<dbReference type="InterPro" id="IPR001375">
    <property type="entry name" value="Peptidase_S9_cat"/>
</dbReference>
<evidence type="ECO:0000256" key="1">
    <source>
        <dbReference type="ARBA" id="ARBA00022729"/>
    </source>
</evidence>
<reference evidence="4 5" key="1">
    <citation type="submission" date="2019-06" db="EMBL/GenBank/DDBJ databases">
        <title>Sequencing the genomes of 1000 actinobacteria strains.</title>
        <authorList>
            <person name="Klenk H.-P."/>
        </authorList>
    </citation>
    <scope>NUCLEOTIDE SEQUENCE [LARGE SCALE GENOMIC DNA]</scope>
    <source>
        <strain evidence="4 5">DSM 45679</strain>
    </source>
</reference>
<dbReference type="EMBL" id="VFML01000001">
    <property type="protein sequence ID" value="TQJ01773.1"/>
    <property type="molecule type" value="Genomic_DNA"/>
</dbReference>
<protein>
    <submittedName>
        <fullName evidence="4">Polyhydroxybutyrate depolymerase</fullName>
    </submittedName>
</protein>
<dbReference type="OrthoDB" id="9767239at2"/>
<evidence type="ECO:0000256" key="2">
    <source>
        <dbReference type="SAM" id="MobiDB-lite"/>
    </source>
</evidence>
<proteinExistence type="predicted"/>
<organism evidence="4 5">
    <name type="scientific">Amycolatopsis cihanbeyliensis</name>
    <dbReference type="NCBI Taxonomy" id="1128664"/>
    <lineage>
        <taxon>Bacteria</taxon>
        <taxon>Bacillati</taxon>
        <taxon>Actinomycetota</taxon>
        <taxon>Actinomycetes</taxon>
        <taxon>Pseudonocardiales</taxon>
        <taxon>Pseudonocardiaceae</taxon>
        <taxon>Amycolatopsis</taxon>
    </lineage>
</organism>
<dbReference type="GO" id="GO:0006508">
    <property type="term" value="P:proteolysis"/>
    <property type="evidence" value="ECO:0007669"/>
    <property type="project" value="InterPro"/>
</dbReference>
<dbReference type="GO" id="GO:0008236">
    <property type="term" value="F:serine-type peptidase activity"/>
    <property type="evidence" value="ECO:0007669"/>
    <property type="project" value="InterPro"/>
</dbReference>
<dbReference type="SUPFAM" id="SSF53474">
    <property type="entry name" value="alpha/beta-Hydrolases"/>
    <property type="match status" value="1"/>
</dbReference>
<dbReference type="PANTHER" id="PTHR43037">
    <property type="entry name" value="UNNAMED PRODUCT-RELATED"/>
    <property type="match status" value="1"/>
</dbReference>
<gene>
    <name evidence="4" type="ORF">FB471_1487</name>
</gene>
<evidence type="ECO:0000313" key="5">
    <source>
        <dbReference type="Proteomes" id="UP000320876"/>
    </source>
</evidence>
<comment type="caution">
    <text evidence="4">The sequence shown here is derived from an EMBL/GenBank/DDBJ whole genome shotgun (WGS) entry which is preliminary data.</text>
</comment>
<keyword evidence="1" id="KW-0732">Signal</keyword>
<dbReference type="InterPro" id="IPR050955">
    <property type="entry name" value="Plant_Biomass_Hydrol_Est"/>
</dbReference>
<feature type="region of interest" description="Disordered" evidence="2">
    <location>
        <begin position="24"/>
        <end position="55"/>
    </location>
</feature>
<dbReference type="RefSeq" id="WP_141996591.1">
    <property type="nucleotide sequence ID" value="NZ_VFML01000001.1"/>
</dbReference>
<feature type="region of interest" description="Disordered" evidence="2">
    <location>
        <begin position="227"/>
        <end position="288"/>
    </location>
</feature>
<accession>A0A542DFD1</accession>
<evidence type="ECO:0000259" key="3">
    <source>
        <dbReference type="Pfam" id="PF00326"/>
    </source>
</evidence>
<name>A0A542DFD1_AMYCI</name>
<dbReference type="PROSITE" id="PS51257">
    <property type="entry name" value="PROKAR_LIPOPROTEIN"/>
    <property type="match status" value="1"/>
</dbReference>
<dbReference type="InterPro" id="IPR029058">
    <property type="entry name" value="AB_hydrolase_fold"/>
</dbReference>
<dbReference type="Gene3D" id="3.40.50.1820">
    <property type="entry name" value="alpha/beta hydrolase"/>
    <property type="match status" value="1"/>
</dbReference>
<dbReference type="PANTHER" id="PTHR43037:SF1">
    <property type="entry name" value="BLL1128 PROTEIN"/>
    <property type="match status" value="1"/>
</dbReference>
<feature type="domain" description="Peptidase S9 prolyl oligopeptidase catalytic" evidence="3">
    <location>
        <begin position="148"/>
        <end position="195"/>
    </location>
</feature>
<evidence type="ECO:0000313" key="4">
    <source>
        <dbReference type="EMBL" id="TQJ01773.1"/>
    </source>
</evidence>
<sequence>MHRISRWCALVSLVPVLLCGCSSPEQPPPRPAVSSSLADGGGTPAKRRPVTDADTEVREITAAGRSRSYRLHSSARPAEGAGRPLLLVLHGKGGSAERMERYSGLNEAADAVGVAVAYLEGLSAGWSASPRPTALRPNPAADVDFAHAVIEELSHTADIDPEHVYVAGFSEGGAMALRLAAERPDWFAAAASVAGQLAGPPAPVRPAGPIPVLSIYGDADPLRPIEGLAGAPARPSEIGKEPPTPTRSTAETVAAFRRAGGATRHRHEDLPADTPADGTSVGRDTWTNPGTGLRVVSVIVHGGGHTWPGGEFRTSTRTVGVTSRQLSAADTVLDFLVNSRR</sequence>